<dbReference type="InterPro" id="IPR014215">
    <property type="entry name" value="Dipicolinic_acid_synth_A"/>
</dbReference>
<name>A0A521C685_9BACL</name>
<evidence type="ECO:0000259" key="1">
    <source>
        <dbReference type="Pfam" id="PF01262"/>
    </source>
</evidence>
<accession>A0A521C685</accession>
<evidence type="ECO:0000313" key="3">
    <source>
        <dbReference type="EMBL" id="SMO54180.1"/>
    </source>
</evidence>
<dbReference type="InterPro" id="IPR007698">
    <property type="entry name" value="AlaDH/PNT_NAD(H)-bd"/>
</dbReference>
<dbReference type="NCBIfam" id="TIGR02853">
    <property type="entry name" value="spore_dpaA"/>
    <property type="match status" value="1"/>
</dbReference>
<keyword evidence="4" id="KW-1185">Reference proteome</keyword>
<dbReference type="SUPFAM" id="SSF51735">
    <property type="entry name" value="NAD(P)-binding Rossmann-fold domains"/>
    <property type="match status" value="1"/>
</dbReference>
<dbReference type="Pfam" id="PF01262">
    <property type="entry name" value="AlaDh_PNT_C"/>
    <property type="match status" value="1"/>
</dbReference>
<dbReference type="InterPro" id="IPR031629">
    <property type="entry name" value="DpaA_N"/>
</dbReference>
<feature type="domain" description="Alanine dehydrogenase/pyridine nucleotide transhydrogenase NAD(H)-binding" evidence="1">
    <location>
        <begin position="155"/>
        <end position="291"/>
    </location>
</feature>
<organism evidence="3 4">
    <name type="scientific">Melghirimyces algeriensis</name>
    <dbReference type="NCBI Taxonomy" id="910412"/>
    <lineage>
        <taxon>Bacteria</taxon>
        <taxon>Bacillati</taxon>
        <taxon>Bacillota</taxon>
        <taxon>Bacilli</taxon>
        <taxon>Bacillales</taxon>
        <taxon>Thermoactinomycetaceae</taxon>
        <taxon>Melghirimyces</taxon>
    </lineage>
</organism>
<dbReference type="Gene3D" id="3.40.50.720">
    <property type="entry name" value="NAD(P)-binding Rossmann-like Domain"/>
    <property type="match status" value="2"/>
</dbReference>
<dbReference type="Pfam" id="PF16924">
    <property type="entry name" value="DpaA_N"/>
    <property type="match status" value="1"/>
</dbReference>
<dbReference type="InterPro" id="IPR036291">
    <property type="entry name" value="NAD(P)-bd_dom_sf"/>
</dbReference>
<dbReference type="Proteomes" id="UP000315636">
    <property type="component" value="Unassembled WGS sequence"/>
</dbReference>
<evidence type="ECO:0000313" key="4">
    <source>
        <dbReference type="Proteomes" id="UP000315636"/>
    </source>
</evidence>
<dbReference type="EMBL" id="FXTI01000003">
    <property type="protein sequence ID" value="SMO54180.1"/>
    <property type="molecule type" value="Genomic_DNA"/>
</dbReference>
<evidence type="ECO:0000259" key="2">
    <source>
        <dbReference type="Pfam" id="PF16924"/>
    </source>
</evidence>
<protein>
    <submittedName>
        <fullName evidence="3">Dipicolinate synthase subunit A</fullName>
    </submittedName>
</protein>
<dbReference type="AlphaFoldDB" id="A0A521C685"/>
<gene>
    <name evidence="3" type="ORF">SAMN06264849_103113</name>
</gene>
<reference evidence="3 4" key="1">
    <citation type="submission" date="2017-05" db="EMBL/GenBank/DDBJ databases">
        <authorList>
            <person name="Varghese N."/>
            <person name="Submissions S."/>
        </authorList>
    </citation>
    <scope>NUCLEOTIDE SEQUENCE [LARGE SCALE GENOMIC DNA]</scope>
    <source>
        <strain evidence="3 4">DSM 45474</strain>
    </source>
</reference>
<feature type="domain" description="Dipicolinate synthase subunit A N-terminal" evidence="2">
    <location>
        <begin position="9"/>
        <end position="125"/>
    </location>
</feature>
<dbReference type="NCBIfam" id="NF006162">
    <property type="entry name" value="PRK08306.1"/>
    <property type="match status" value="1"/>
</dbReference>
<proteinExistence type="predicted"/>
<sequence>MQKMLKGKHVAFIGGDARQLEVIKCCIELHAKVSLIGFDNLQSTFNGASKKDLTMDLLETVDMLILPILGTDEEGCINSIFTTEKIVLTEEHIASLPTHAMVYAGIAKTYLKNICHKHSIQLVELLKRDDVAIYNSIPTVEGALMMAIQHTDFTIHGSTCAVLGLGRVGMTLCRTLKALGAQVKVGVRSASLMARGVEMGLIPFYMDELPQQVSDVNILFNTVPAMVVTDKVLNHMSCHAVIIDLASKPGGVDFSFAEKRGIKAMLAPSLPGIVASKTAGRILAQTMTRLLMKEYEGDSDR</sequence>